<reference evidence="1 2" key="1">
    <citation type="journal article" date="2019" name="Environ. Microbiol.">
        <title>Species interactions and distinct microbial communities in high Arctic permafrost affected cryosols are associated with the CH4 and CO2 gas fluxes.</title>
        <authorList>
            <person name="Altshuler I."/>
            <person name="Hamel J."/>
            <person name="Turney S."/>
            <person name="Magnuson E."/>
            <person name="Levesque R."/>
            <person name="Greer C."/>
            <person name="Whyte L.G."/>
        </authorList>
    </citation>
    <scope>NUCLEOTIDE SEQUENCE [LARGE SCALE GENOMIC DNA]</scope>
    <source>
        <strain evidence="1 2">S13Y</strain>
    </source>
</reference>
<dbReference type="RefSeq" id="WP_140654041.1">
    <property type="nucleotide sequence ID" value="NZ_RCZB01000001.1"/>
</dbReference>
<comment type="caution">
    <text evidence="1">The sequence shown here is derived from an EMBL/GenBank/DDBJ whole genome shotgun (WGS) entry which is preliminary data.</text>
</comment>
<dbReference type="OrthoDB" id="5957475at2"/>
<organism evidence="1 2">
    <name type="scientific">Rhodanobacter glycinis</name>
    <dbReference type="NCBI Taxonomy" id="582702"/>
    <lineage>
        <taxon>Bacteria</taxon>
        <taxon>Pseudomonadati</taxon>
        <taxon>Pseudomonadota</taxon>
        <taxon>Gammaproteobacteria</taxon>
        <taxon>Lysobacterales</taxon>
        <taxon>Rhodanobacteraceae</taxon>
        <taxon>Rhodanobacter</taxon>
    </lineage>
</organism>
<dbReference type="Pfam" id="PF21643">
    <property type="entry name" value="T6SS_Tsi2-like"/>
    <property type="match status" value="1"/>
</dbReference>
<sequence length="73" mass="8075">MPEISNQTLVIAIQAVAAEIRALREAVTSGEAEPEEHQLLEDRMQAAEELERAYDLAARTVLNLPPYDELVGD</sequence>
<protein>
    <submittedName>
        <fullName evidence="1">Uncharacterized protein</fullName>
    </submittedName>
</protein>
<evidence type="ECO:0000313" key="1">
    <source>
        <dbReference type="EMBL" id="TPG05887.1"/>
    </source>
</evidence>
<name>A0A502FLN0_9GAMM</name>
<dbReference type="InterPro" id="IPR053756">
    <property type="entry name" value="Toxin_immunity_effector"/>
</dbReference>
<dbReference type="InterPro" id="IPR049070">
    <property type="entry name" value="T6SS_Tsi2-like"/>
</dbReference>
<gene>
    <name evidence="1" type="ORF">EAH88_14675</name>
</gene>
<accession>A0A502FLN0</accession>
<dbReference type="EMBL" id="RCZO01000009">
    <property type="protein sequence ID" value="TPG05887.1"/>
    <property type="molecule type" value="Genomic_DNA"/>
</dbReference>
<dbReference type="AlphaFoldDB" id="A0A502FLN0"/>
<evidence type="ECO:0000313" key="2">
    <source>
        <dbReference type="Proteomes" id="UP000319486"/>
    </source>
</evidence>
<keyword evidence="2" id="KW-1185">Reference proteome</keyword>
<dbReference type="Gene3D" id="1.10.287.2500">
    <property type="match status" value="1"/>
</dbReference>
<proteinExistence type="predicted"/>
<dbReference type="Proteomes" id="UP000319486">
    <property type="component" value="Unassembled WGS sequence"/>
</dbReference>